<evidence type="ECO:0000256" key="1">
    <source>
        <dbReference type="ARBA" id="ARBA00004123"/>
    </source>
</evidence>
<dbReference type="Gene3D" id="2.40.50.140">
    <property type="entry name" value="Nucleic acid-binding proteins"/>
    <property type="match status" value="1"/>
</dbReference>
<dbReference type="GO" id="GO:0006281">
    <property type="term" value="P:DNA repair"/>
    <property type="evidence" value="ECO:0007669"/>
    <property type="project" value="UniProtKB-KW"/>
</dbReference>
<evidence type="ECO:0000256" key="10">
    <source>
        <dbReference type="ARBA" id="ARBA00023172"/>
    </source>
</evidence>
<evidence type="ECO:0000256" key="15">
    <source>
        <dbReference type="ARBA" id="ARBA00041131"/>
    </source>
</evidence>
<organism evidence="19 20">
    <name type="scientific">Tribonema minus</name>
    <dbReference type="NCBI Taxonomy" id="303371"/>
    <lineage>
        <taxon>Eukaryota</taxon>
        <taxon>Sar</taxon>
        <taxon>Stramenopiles</taxon>
        <taxon>Ochrophyta</taxon>
        <taxon>PX clade</taxon>
        <taxon>Xanthophyceae</taxon>
        <taxon>Tribonematales</taxon>
        <taxon>Tribonemataceae</taxon>
        <taxon>Tribonema</taxon>
    </lineage>
</organism>
<dbReference type="GO" id="GO:0006310">
    <property type="term" value="P:DNA recombination"/>
    <property type="evidence" value="ECO:0007669"/>
    <property type="project" value="UniProtKB-KW"/>
</dbReference>
<evidence type="ECO:0000256" key="9">
    <source>
        <dbReference type="ARBA" id="ARBA00022840"/>
    </source>
</evidence>
<dbReference type="NCBIfam" id="TIGR00574">
    <property type="entry name" value="dnl1"/>
    <property type="match status" value="1"/>
</dbReference>
<comment type="catalytic activity">
    <reaction evidence="14">
        <text>ATP + (deoxyribonucleotide)n-3'-hydroxyl + 5'-phospho-(deoxyribonucleotide)m = (deoxyribonucleotide)n+m + AMP + diphosphate.</text>
        <dbReference type="EC" id="6.5.1.1"/>
    </reaction>
</comment>
<feature type="domain" description="ATP-dependent DNA ligase family profile" evidence="18">
    <location>
        <begin position="367"/>
        <end position="509"/>
    </location>
</feature>
<keyword evidence="13" id="KW-0131">Cell cycle</keyword>
<dbReference type="GO" id="GO:0006273">
    <property type="term" value="P:lagging strand elongation"/>
    <property type="evidence" value="ECO:0007669"/>
    <property type="project" value="TreeGrafter"/>
</dbReference>
<evidence type="ECO:0000256" key="13">
    <source>
        <dbReference type="ARBA" id="ARBA00023306"/>
    </source>
</evidence>
<dbReference type="InterPro" id="IPR050191">
    <property type="entry name" value="ATP-dep_DNA_ligase"/>
</dbReference>
<reference evidence="19" key="1">
    <citation type="submission" date="2021-02" db="EMBL/GenBank/DDBJ databases">
        <title>First Annotated Genome of the Yellow-green Alga Tribonema minus.</title>
        <authorList>
            <person name="Mahan K.M."/>
        </authorList>
    </citation>
    <scope>NUCLEOTIDE SEQUENCE</scope>
    <source>
        <strain evidence="19">UTEX B ZZ1240</strain>
    </source>
</reference>
<dbReference type="FunFam" id="2.40.50.140:FF:000062">
    <property type="entry name" value="DNA ligase"/>
    <property type="match status" value="1"/>
</dbReference>
<evidence type="ECO:0000256" key="5">
    <source>
        <dbReference type="ARBA" id="ARBA00022618"/>
    </source>
</evidence>
<dbReference type="AlphaFoldDB" id="A0A836CMS0"/>
<dbReference type="GO" id="GO:0051301">
    <property type="term" value="P:cell division"/>
    <property type="evidence" value="ECO:0007669"/>
    <property type="project" value="UniProtKB-KW"/>
</dbReference>
<evidence type="ECO:0000256" key="11">
    <source>
        <dbReference type="ARBA" id="ARBA00023204"/>
    </source>
</evidence>
<dbReference type="GO" id="GO:0003677">
    <property type="term" value="F:DNA binding"/>
    <property type="evidence" value="ECO:0007669"/>
    <property type="project" value="InterPro"/>
</dbReference>
<evidence type="ECO:0000256" key="2">
    <source>
        <dbReference type="ARBA" id="ARBA00007572"/>
    </source>
</evidence>
<comment type="subcellular location">
    <subcellularLocation>
        <location evidence="1">Nucleus</location>
    </subcellularLocation>
</comment>
<evidence type="ECO:0000256" key="17">
    <source>
        <dbReference type="RuleBase" id="RU004196"/>
    </source>
</evidence>
<dbReference type="Gene3D" id="1.10.3260.10">
    <property type="entry name" value="DNA ligase, ATP-dependent, N-terminal domain"/>
    <property type="match status" value="1"/>
</dbReference>
<keyword evidence="9" id="KW-0067">ATP-binding</keyword>
<keyword evidence="6" id="KW-0235">DNA replication</keyword>
<accession>A0A836CMS0</accession>
<evidence type="ECO:0000256" key="16">
    <source>
        <dbReference type="ARBA" id="ARBA00041666"/>
    </source>
</evidence>
<dbReference type="InterPro" id="IPR012310">
    <property type="entry name" value="DNA_ligase_ATP-dep_cent"/>
</dbReference>
<dbReference type="EMBL" id="JAFCMP010000024">
    <property type="protein sequence ID" value="KAG5191094.1"/>
    <property type="molecule type" value="Genomic_DNA"/>
</dbReference>
<evidence type="ECO:0000256" key="7">
    <source>
        <dbReference type="ARBA" id="ARBA00022741"/>
    </source>
</evidence>
<keyword evidence="10" id="KW-0233">DNA recombination</keyword>
<dbReference type="Pfam" id="PF04679">
    <property type="entry name" value="DNA_ligase_A_C"/>
    <property type="match status" value="1"/>
</dbReference>
<comment type="caution">
    <text evidence="19">The sequence shown here is derived from an EMBL/GenBank/DDBJ whole genome shotgun (WGS) entry which is preliminary data.</text>
</comment>
<keyword evidence="8" id="KW-0227">DNA damage</keyword>
<dbReference type="GO" id="GO:0003910">
    <property type="term" value="F:DNA ligase (ATP) activity"/>
    <property type="evidence" value="ECO:0007669"/>
    <property type="project" value="UniProtKB-EC"/>
</dbReference>
<dbReference type="InterPro" id="IPR016059">
    <property type="entry name" value="DNA_ligase_ATP-dep_CS"/>
</dbReference>
<dbReference type="FunFam" id="3.30.470.30:FF:000002">
    <property type="entry name" value="DNA ligase"/>
    <property type="match status" value="1"/>
</dbReference>
<dbReference type="PROSITE" id="PS00333">
    <property type="entry name" value="DNA_LIGASE_A2"/>
    <property type="match status" value="1"/>
</dbReference>
<proteinExistence type="inferred from homology"/>
<dbReference type="InterPro" id="IPR012308">
    <property type="entry name" value="DNA_ligase_ATP-dep_N"/>
</dbReference>
<dbReference type="SUPFAM" id="SSF56091">
    <property type="entry name" value="DNA ligase/mRNA capping enzyme, catalytic domain"/>
    <property type="match status" value="1"/>
</dbReference>
<dbReference type="Pfam" id="PF01068">
    <property type="entry name" value="DNA_ligase_A_M"/>
    <property type="match status" value="1"/>
</dbReference>
<dbReference type="InterPro" id="IPR036599">
    <property type="entry name" value="DNA_ligase_N_sf"/>
</dbReference>
<dbReference type="InterPro" id="IPR012340">
    <property type="entry name" value="NA-bd_OB-fold"/>
</dbReference>
<comment type="similarity">
    <text evidence="2 17">Belongs to the ATP-dependent DNA ligase family.</text>
</comment>
<evidence type="ECO:0000256" key="12">
    <source>
        <dbReference type="ARBA" id="ARBA00023242"/>
    </source>
</evidence>
<dbReference type="Gene3D" id="3.30.470.30">
    <property type="entry name" value="DNA ligase/mRNA capping enzyme"/>
    <property type="match status" value="1"/>
</dbReference>
<dbReference type="OrthoDB" id="206088at2759"/>
<evidence type="ECO:0000256" key="3">
    <source>
        <dbReference type="ARBA" id="ARBA00012727"/>
    </source>
</evidence>
<protein>
    <recommendedName>
        <fullName evidence="15">DNA ligase 1</fullName>
        <ecNumber evidence="3">6.5.1.1</ecNumber>
    </recommendedName>
    <alternativeName>
        <fullName evidence="16">DNA ligase I</fullName>
    </alternativeName>
</protein>
<dbReference type="PANTHER" id="PTHR45674:SF4">
    <property type="entry name" value="DNA LIGASE 1"/>
    <property type="match status" value="1"/>
</dbReference>
<dbReference type="SUPFAM" id="SSF50249">
    <property type="entry name" value="Nucleic acid-binding proteins"/>
    <property type="match status" value="1"/>
</dbReference>
<dbReference type="GO" id="GO:0005524">
    <property type="term" value="F:ATP binding"/>
    <property type="evidence" value="ECO:0007669"/>
    <property type="project" value="UniProtKB-KW"/>
</dbReference>
<keyword evidence="5" id="KW-0132">Cell division</keyword>
<dbReference type="InterPro" id="IPR000977">
    <property type="entry name" value="DNA_ligase_ATP-dep"/>
</dbReference>
<evidence type="ECO:0000313" key="20">
    <source>
        <dbReference type="Proteomes" id="UP000664859"/>
    </source>
</evidence>
<dbReference type="GO" id="GO:0071897">
    <property type="term" value="P:DNA biosynthetic process"/>
    <property type="evidence" value="ECO:0007669"/>
    <property type="project" value="InterPro"/>
</dbReference>
<dbReference type="PROSITE" id="PS50160">
    <property type="entry name" value="DNA_LIGASE_A3"/>
    <property type="match status" value="1"/>
</dbReference>
<dbReference type="GO" id="GO:0005739">
    <property type="term" value="C:mitochondrion"/>
    <property type="evidence" value="ECO:0007669"/>
    <property type="project" value="TreeGrafter"/>
</dbReference>
<dbReference type="SUPFAM" id="SSF117018">
    <property type="entry name" value="ATP-dependent DNA ligase DNA-binding domain"/>
    <property type="match status" value="1"/>
</dbReference>
<gene>
    <name evidence="19" type="ORF">JKP88DRAFT_269332</name>
</gene>
<dbReference type="GO" id="GO:0005634">
    <property type="term" value="C:nucleus"/>
    <property type="evidence" value="ECO:0007669"/>
    <property type="project" value="UniProtKB-SubCell"/>
</dbReference>
<evidence type="ECO:0000256" key="14">
    <source>
        <dbReference type="ARBA" id="ARBA00034003"/>
    </source>
</evidence>
<keyword evidence="4 19" id="KW-0436">Ligase</keyword>
<keyword evidence="11" id="KW-0234">DNA repair</keyword>
<name>A0A836CMS0_9STRA</name>
<evidence type="ECO:0000313" key="19">
    <source>
        <dbReference type="EMBL" id="KAG5191094.1"/>
    </source>
</evidence>
<dbReference type="Pfam" id="PF04675">
    <property type="entry name" value="DNA_ligase_A_N"/>
    <property type="match status" value="1"/>
</dbReference>
<sequence length="648" mass="70928">MTKIEALLDGCGWKAGEAVPYSALCAVFERIEAVTGRLEIQEMLRGFFATVIALTPDDLEACVFLACNQVAPDFEGVELGVGESLLIKAIMQVTGRSVETVKAQYAEEGDLGRVAQRSRGKQSTLSFAARPKPLTVKRVLEVYRSLATTTGTKSQDKKVGSIKGLLVAAAGPEAKYLVRGLQGKLRIGLAKQTVLVSLAQAVITQPPKLPEQEKLEAGVALVKQAYSECPSYSELVGAMLCAPMDALLERCHLKPGLPVAPMLAKPEKSIAKVMARLSGQLVTCEFKYDGERSQIHLLPDGKLRFFTRNSEEATSKYPDLIPVMQAAAGEGVTSYVLDSEVVAIDRTSGQLLPFQVLSTRKRKDETVDDVKVQIVIQAFDLLYLNGRSLLQEPLQARREALHAAFKESPGHFGFAISLDYQENGDTEPIEAFMAEAVKGNCEGLMVKTLTHNATYEPSRRSLNWLKLKKDYLDDGSSVADSLDLVPIGAYYGRGKRAGAFGAYLLACYEPDAEEYQSVCKIGTGFSNERLLALDAMLKAHVIERKPSYFNVGDTIEPDVWLEPCKVWEVRAADLSKSPVHKAAVGKVDPVRGISIRFPRLVRERDDKAPESATSADQILDMYRSQDCIKNNGAFHAAATAEDEDDWEL</sequence>
<evidence type="ECO:0000256" key="4">
    <source>
        <dbReference type="ARBA" id="ARBA00022598"/>
    </source>
</evidence>
<dbReference type="EC" id="6.5.1.1" evidence="3"/>
<keyword evidence="20" id="KW-1185">Reference proteome</keyword>
<evidence type="ECO:0000259" key="18">
    <source>
        <dbReference type="PROSITE" id="PS50160"/>
    </source>
</evidence>
<evidence type="ECO:0000256" key="6">
    <source>
        <dbReference type="ARBA" id="ARBA00022705"/>
    </source>
</evidence>
<evidence type="ECO:0000256" key="8">
    <source>
        <dbReference type="ARBA" id="ARBA00022763"/>
    </source>
</evidence>
<dbReference type="Gene3D" id="3.30.1490.70">
    <property type="match status" value="1"/>
</dbReference>
<keyword evidence="12" id="KW-0539">Nucleus</keyword>
<dbReference type="CDD" id="cd07969">
    <property type="entry name" value="OBF_DNA_ligase_I"/>
    <property type="match status" value="1"/>
</dbReference>
<dbReference type="CDD" id="cd07900">
    <property type="entry name" value="Adenylation_DNA_ligase_I_Euk"/>
    <property type="match status" value="1"/>
</dbReference>
<dbReference type="PANTHER" id="PTHR45674">
    <property type="entry name" value="DNA LIGASE 1/3 FAMILY MEMBER"/>
    <property type="match status" value="1"/>
</dbReference>
<dbReference type="Proteomes" id="UP000664859">
    <property type="component" value="Unassembled WGS sequence"/>
</dbReference>
<dbReference type="InterPro" id="IPR012309">
    <property type="entry name" value="DNA_ligase_ATP-dep_C"/>
</dbReference>
<keyword evidence="7" id="KW-0547">Nucleotide-binding</keyword>